<evidence type="ECO:0000256" key="2">
    <source>
        <dbReference type="ARBA" id="ARBA00022692"/>
    </source>
</evidence>
<comment type="subcellular location">
    <subcellularLocation>
        <location evidence="1">Membrane</location>
        <topology evidence="1">Multi-pass membrane protein</topology>
    </subcellularLocation>
</comment>
<keyword evidence="2 6" id="KW-0812">Transmembrane</keyword>
<dbReference type="EMBL" id="JAHFXS010000097">
    <property type="protein sequence ID" value="KAG9989208.1"/>
    <property type="molecule type" value="Genomic_DNA"/>
</dbReference>
<feature type="domain" description="Rhodopsin" evidence="7">
    <location>
        <begin position="2"/>
        <end position="134"/>
    </location>
</feature>
<feature type="non-terminal residue" evidence="8">
    <location>
        <position position="274"/>
    </location>
</feature>
<dbReference type="PANTHER" id="PTHR33048:SF47">
    <property type="entry name" value="INTEGRAL MEMBRANE PROTEIN-RELATED"/>
    <property type="match status" value="1"/>
</dbReference>
<sequence>MTVLVFTQCGKFQTLWENGLQPEVSSCIRHDVLKVVALSAVTFNALTDLYLTILPSVIVWNIQAMTARKRFGIAVVLGLSFFATIASICKIYYVNVLYTTQYVLPVAERLIIVMGAEINIVIIAASLPILGPLFLHRFSRDPVKRIQTLPIYEVHVEKGSKKALIKIGILSLPGSLSTRQYISKCDLRFSNSLPGTKTDSCHGQSLRVIKTVNVTLASTEITEDTILDGEIVPEDLQEHNSTEENIQTLPLDSWDDLPTPPFLTNLDQPEYRLE</sequence>
<evidence type="ECO:0000259" key="7">
    <source>
        <dbReference type="Pfam" id="PF20684"/>
    </source>
</evidence>
<dbReference type="GO" id="GO:0016020">
    <property type="term" value="C:membrane"/>
    <property type="evidence" value="ECO:0007669"/>
    <property type="project" value="UniProtKB-SubCell"/>
</dbReference>
<dbReference type="Pfam" id="PF20684">
    <property type="entry name" value="Fung_rhodopsin"/>
    <property type="match status" value="1"/>
</dbReference>
<comment type="similarity">
    <text evidence="5">Belongs to the SAT4 family.</text>
</comment>
<evidence type="ECO:0000256" key="3">
    <source>
        <dbReference type="ARBA" id="ARBA00022989"/>
    </source>
</evidence>
<evidence type="ECO:0000313" key="9">
    <source>
        <dbReference type="Proteomes" id="UP000729357"/>
    </source>
</evidence>
<reference evidence="8" key="2">
    <citation type="submission" date="2021-08" db="EMBL/GenBank/DDBJ databases">
        <authorList>
            <person name="Gostincar C."/>
            <person name="Sun X."/>
            <person name="Song Z."/>
            <person name="Gunde-Cimerman N."/>
        </authorList>
    </citation>
    <scope>NUCLEOTIDE SEQUENCE</scope>
    <source>
        <strain evidence="8">EXF-9298</strain>
    </source>
</reference>
<feature type="transmembrane region" description="Helical" evidence="6">
    <location>
        <begin position="35"/>
        <end position="59"/>
    </location>
</feature>
<evidence type="ECO:0000256" key="4">
    <source>
        <dbReference type="ARBA" id="ARBA00023136"/>
    </source>
</evidence>
<keyword evidence="4 6" id="KW-0472">Membrane</keyword>
<dbReference type="AlphaFoldDB" id="A0A9P8K0Y7"/>
<evidence type="ECO:0000256" key="1">
    <source>
        <dbReference type="ARBA" id="ARBA00004141"/>
    </source>
</evidence>
<gene>
    <name evidence="8" type="ORF">KCU98_g2052</name>
</gene>
<reference evidence="8" key="1">
    <citation type="journal article" date="2021" name="J Fungi (Basel)">
        <title>Virulence traits and population genomics of the black yeast Aureobasidium melanogenum.</title>
        <authorList>
            <person name="Cernosa A."/>
            <person name="Sun X."/>
            <person name="Gostincar C."/>
            <person name="Fang C."/>
            <person name="Gunde-Cimerman N."/>
            <person name="Song Z."/>
        </authorList>
    </citation>
    <scope>NUCLEOTIDE SEQUENCE</scope>
    <source>
        <strain evidence="8">EXF-9298</strain>
    </source>
</reference>
<name>A0A9P8K0Y7_AURME</name>
<comment type="caution">
    <text evidence="8">The sequence shown here is derived from an EMBL/GenBank/DDBJ whole genome shotgun (WGS) entry which is preliminary data.</text>
</comment>
<feature type="transmembrane region" description="Helical" evidence="6">
    <location>
        <begin position="113"/>
        <end position="135"/>
    </location>
</feature>
<keyword evidence="9" id="KW-1185">Reference proteome</keyword>
<evidence type="ECO:0000313" key="8">
    <source>
        <dbReference type="EMBL" id="KAG9989208.1"/>
    </source>
</evidence>
<dbReference type="InterPro" id="IPR049326">
    <property type="entry name" value="Rhodopsin_dom_fungi"/>
</dbReference>
<dbReference type="InterPro" id="IPR052337">
    <property type="entry name" value="SAT4-like"/>
</dbReference>
<organism evidence="8 9">
    <name type="scientific">Aureobasidium melanogenum</name>
    <name type="common">Aureobasidium pullulans var. melanogenum</name>
    <dbReference type="NCBI Taxonomy" id="46634"/>
    <lineage>
        <taxon>Eukaryota</taxon>
        <taxon>Fungi</taxon>
        <taxon>Dikarya</taxon>
        <taxon>Ascomycota</taxon>
        <taxon>Pezizomycotina</taxon>
        <taxon>Dothideomycetes</taxon>
        <taxon>Dothideomycetidae</taxon>
        <taxon>Dothideales</taxon>
        <taxon>Saccotheciaceae</taxon>
        <taxon>Aureobasidium</taxon>
    </lineage>
</organism>
<dbReference type="Proteomes" id="UP000729357">
    <property type="component" value="Unassembled WGS sequence"/>
</dbReference>
<feature type="transmembrane region" description="Helical" evidence="6">
    <location>
        <begin position="71"/>
        <end position="93"/>
    </location>
</feature>
<keyword evidence="3 6" id="KW-1133">Transmembrane helix</keyword>
<evidence type="ECO:0000256" key="5">
    <source>
        <dbReference type="ARBA" id="ARBA00038359"/>
    </source>
</evidence>
<evidence type="ECO:0000256" key="6">
    <source>
        <dbReference type="SAM" id="Phobius"/>
    </source>
</evidence>
<proteinExistence type="inferred from homology"/>
<protein>
    <recommendedName>
        <fullName evidence="7">Rhodopsin domain-containing protein</fullName>
    </recommendedName>
</protein>
<dbReference type="PANTHER" id="PTHR33048">
    <property type="entry name" value="PTH11-LIKE INTEGRAL MEMBRANE PROTEIN (AFU_ORTHOLOGUE AFUA_5G11245)"/>
    <property type="match status" value="1"/>
</dbReference>
<accession>A0A9P8K0Y7</accession>